<proteinExistence type="predicted"/>
<sequence length="74" mass="8483">MRHRLFIAALLVVLVLNAAAQKTNFTHQDTLRGSITPERVWWDLTYYHLNVKVDPADSTIIGSNLIQYLDAILF</sequence>
<dbReference type="Proteomes" id="UP000474630">
    <property type="component" value="Chromosome"/>
</dbReference>
<dbReference type="RefSeq" id="WP_163344034.1">
    <property type="nucleotide sequence ID" value="NZ_CP048409.1"/>
</dbReference>
<feature type="chain" id="PRO_5025561721" description="Peptidase M1" evidence="1">
    <location>
        <begin position="21"/>
        <end position="74"/>
    </location>
</feature>
<keyword evidence="3" id="KW-1185">Reference proteome</keyword>
<name>A0A6C0R7I1_9BACT</name>
<organism evidence="2 3">
    <name type="scientific">Draconibacterium halophilum</name>
    <dbReference type="NCBI Taxonomy" id="2706887"/>
    <lineage>
        <taxon>Bacteria</taxon>
        <taxon>Pseudomonadati</taxon>
        <taxon>Bacteroidota</taxon>
        <taxon>Bacteroidia</taxon>
        <taxon>Marinilabiliales</taxon>
        <taxon>Prolixibacteraceae</taxon>
        <taxon>Draconibacterium</taxon>
    </lineage>
</organism>
<dbReference type="KEGG" id="drc:G0Q07_00485"/>
<evidence type="ECO:0000313" key="2">
    <source>
        <dbReference type="EMBL" id="QIA06208.1"/>
    </source>
</evidence>
<evidence type="ECO:0000256" key="1">
    <source>
        <dbReference type="SAM" id="SignalP"/>
    </source>
</evidence>
<dbReference type="AlphaFoldDB" id="A0A6C0R7I1"/>
<keyword evidence="1" id="KW-0732">Signal</keyword>
<evidence type="ECO:0008006" key="4">
    <source>
        <dbReference type="Google" id="ProtNLM"/>
    </source>
</evidence>
<evidence type="ECO:0000313" key="3">
    <source>
        <dbReference type="Proteomes" id="UP000474630"/>
    </source>
</evidence>
<reference evidence="2 3" key="1">
    <citation type="submission" date="2020-02" db="EMBL/GenBank/DDBJ databases">
        <title>Genome sequencing for Draconibacterium sp. strain M1.</title>
        <authorList>
            <person name="Park S.-J."/>
        </authorList>
    </citation>
    <scope>NUCLEOTIDE SEQUENCE [LARGE SCALE GENOMIC DNA]</scope>
    <source>
        <strain evidence="2 3">M1</strain>
    </source>
</reference>
<protein>
    <recommendedName>
        <fullName evidence="4">Peptidase M1</fullName>
    </recommendedName>
</protein>
<gene>
    <name evidence="2" type="ORF">G0Q07_00485</name>
</gene>
<dbReference type="EMBL" id="CP048409">
    <property type="protein sequence ID" value="QIA06208.1"/>
    <property type="molecule type" value="Genomic_DNA"/>
</dbReference>
<accession>A0A6C0R7I1</accession>
<feature type="signal peptide" evidence="1">
    <location>
        <begin position="1"/>
        <end position="20"/>
    </location>
</feature>